<dbReference type="Pfam" id="PF01388">
    <property type="entry name" value="ARID"/>
    <property type="match status" value="1"/>
</dbReference>
<proteinExistence type="predicted"/>
<evidence type="ECO:0000256" key="5">
    <source>
        <dbReference type="ARBA" id="ARBA00023242"/>
    </source>
</evidence>
<dbReference type="InterPro" id="IPR019787">
    <property type="entry name" value="Znf_PHD-finger"/>
</dbReference>
<dbReference type="GO" id="GO:0003677">
    <property type="term" value="F:DNA binding"/>
    <property type="evidence" value="ECO:0007669"/>
    <property type="project" value="InterPro"/>
</dbReference>
<dbReference type="GO" id="GO:0008270">
    <property type="term" value="F:zinc ion binding"/>
    <property type="evidence" value="ECO:0007669"/>
    <property type="project" value="UniProtKB-KW"/>
</dbReference>
<evidence type="ECO:0000259" key="8">
    <source>
        <dbReference type="PROSITE" id="PS50016"/>
    </source>
</evidence>
<dbReference type="PROSITE" id="PS01359">
    <property type="entry name" value="ZF_PHD_1"/>
    <property type="match status" value="1"/>
</dbReference>
<evidence type="ECO:0000256" key="1">
    <source>
        <dbReference type="ARBA" id="ARBA00004123"/>
    </source>
</evidence>
<dbReference type="InterPro" id="IPR011011">
    <property type="entry name" value="Znf_FYVE_PHD"/>
</dbReference>
<evidence type="ECO:0000256" key="6">
    <source>
        <dbReference type="PROSITE-ProRule" id="PRU00146"/>
    </source>
</evidence>
<dbReference type="Proteomes" id="UP000187013">
    <property type="component" value="Unassembled WGS sequence"/>
</dbReference>
<dbReference type="GO" id="GO:0000785">
    <property type="term" value="C:chromatin"/>
    <property type="evidence" value="ECO:0007669"/>
    <property type="project" value="TreeGrafter"/>
</dbReference>
<dbReference type="Gene3D" id="3.30.40.10">
    <property type="entry name" value="Zinc/RING finger domain, C3HC4 (zinc finger)"/>
    <property type="match status" value="1"/>
</dbReference>
<dbReference type="SMART" id="SM00558">
    <property type="entry name" value="JmjC"/>
    <property type="match status" value="1"/>
</dbReference>
<feature type="region of interest" description="Disordered" evidence="7">
    <location>
        <begin position="1324"/>
        <end position="1356"/>
    </location>
</feature>
<evidence type="ECO:0008006" key="13">
    <source>
        <dbReference type="Google" id="ProtNLM"/>
    </source>
</evidence>
<keyword evidence="2" id="KW-0479">Metal-binding</keyword>
<comment type="subcellular location">
    <subcellularLocation>
        <location evidence="1">Nucleus</location>
    </subcellularLocation>
</comment>
<dbReference type="PROSITE" id="PS50016">
    <property type="entry name" value="ZF_PHD_2"/>
    <property type="match status" value="1"/>
</dbReference>
<protein>
    <recommendedName>
        <fullName evidence="13">Protein ECM5</fullName>
    </recommendedName>
</protein>
<dbReference type="GO" id="GO:0006338">
    <property type="term" value="P:chromatin remodeling"/>
    <property type="evidence" value="ECO:0007669"/>
    <property type="project" value="TreeGrafter"/>
</dbReference>
<evidence type="ECO:0000256" key="7">
    <source>
        <dbReference type="SAM" id="MobiDB-lite"/>
    </source>
</evidence>
<reference evidence="11 12" key="1">
    <citation type="submission" date="2016-08" db="EMBL/GenBank/DDBJ databases">
        <title>Draft genome sequence of allopolyploid Zygosaccharomyces rouxii.</title>
        <authorList>
            <person name="Watanabe J."/>
            <person name="Uehara K."/>
            <person name="Mogi Y."/>
            <person name="Tsukioka Y."/>
        </authorList>
    </citation>
    <scope>NUCLEOTIDE SEQUENCE [LARGE SCALE GENOMIC DNA]</scope>
    <source>
        <strain evidence="11 12">NBRC 110957</strain>
    </source>
</reference>
<dbReference type="SMART" id="SM00249">
    <property type="entry name" value="PHD"/>
    <property type="match status" value="1"/>
</dbReference>
<dbReference type="EMBL" id="BDGX01000040">
    <property type="protein sequence ID" value="GAV54570.1"/>
    <property type="molecule type" value="Genomic_DNA"/>
</dbReference>
<feature type="domain" description="JmjC" evidence="10">
    <location>
        <begin position="398"/>
        <end position="619"/>
    </location>
</feature>
<evidence type="ECO:0000256" key="4">
    <source>
        <dbReference type="ARBA" id="ARBA00022833"/>
    </source>
</evidence>
<dbReference type="PROSITE" id="PS51011">
    <property type="entry name" value="ARID"/>
    <property type="match status" value="1"/>
</dbReference>
<comment type="caution">
    <text evidence="11">The sequence shown here is derived from an EMBL/GenBank/DDBJ whole genome shotgun (WGS) entry which is preliminary data.</text>
</comment>
<keyword evidence="5" id="KW-0539">Nucleus</keyword>
<dbReference type="InterPro" id="IPR003347">
    <property type="entry name" value="JmjC_dom"/>
</dbReference>
<dbReference type="InterPro" id="IPR019786">
    <property type="entry name" value="Zinc_finger_PHD-type_CS"/>
</dbReference>
<name>A0A1Q3AFZ2_ZYGRO</name>
<dbReference type="CDD" id="cd16100">
    <property type="entry name" value="ARID"/>
    <property type="match status" value="1"/>
</dbReference>
<evidence type="ECO:0000259" key="9">
    <source>
        <dbReference type="PROSITE" id="PS51011"/>
    </source>
</evidence>
<evidence type="ECO:0000313" key="12">
    <source>
        <dbReference type="Proteomes" id="UP000187013"/>
    </source>
</evidence>
<feature type="domain" description="PHD-type" evidence="8">
    <location>
        <begin position="1158"/>
        <end position="1208"/>
    </location>
</feature>
<dbReference type="OrthoDB" id="1678912at2759"/>
<dbReference type="InterPro" id="IPR001965">
    <property type="entry name" value="Znf_PHD"/>
</dbReference>
<dbReference type="CDD" id="cd15518">
    <property type="entry name" value="PHD_Ecm5p_Lid2p_like"/>
    <property type="match status" value="1"/>
</dbReference>
<evidence type="ECO:0000256" key="3">
    <source>
        <dbReference type="ARBA" id="ARBA00022771"/>
    </source>
</evidence>
<dbReference type="InterPro" id="IPR036431">
    <property type="entry name" value="ARID_dom_sf"/>
</dbReference>
<keyword evidence="3 6" id="KW-0863">Zinc-finger</keyword>
<evidence type="ECO:0000256" key="2">
    <source>
        <dbReference type="ARBA" id="ARBA00022723"/>
    </source>
</evidence>
<dbReference type="PROSITE" id="PS51184">
    <property type="entry name" value="JMJC"/>
    <property type="match status" value="1"/>
</dbReference>
<dbReference type="SMART" id="SM01014">
    <property type="entry name" value="ARID"/>
    <property type="match status" value="1"/>
</dbReference>
<feature type="domain" description="ARID" evidence="9">
    <location>
        <begin position="148"/>
        <end position="241"/>
    </location>
</feature>
<keyword evidence="4" id="KW-0862">Zinc</keyword>
<sequence>MIVPCSDLVAREDEQRKPKCPLAHTCNGKQERWKMVSFEPDQIRARHVVEDDGNGKFLKETEWGARIYLGSGCVPIVYMTRDRLPDPIELYSRMLDMGNEYGLIKLVVEEEEEQDQGGKDSISFLSLHADTVWFRSRTQFLKSSKTQRRRILRFHRKLYSCHKNLGHAINKVPSIDKRTLDLYRLWRCVQLRGGYKQVCQRKLWAQIGRELGYSGRIMSSLSTSLRSAYVKVLLDLEFDPEFLQEEKKVDIAGDDNGIFEVSNSRPDIRLLKNLKKFKGFKSNFHNIYESKRNFDSNYLPGYDMTNWLNSLETFDTLQHEKKFLSMYSLRQYYEKSIEYDEKLGQLNQKEVNLSNFEGIFWQNLASSITIDVDTALNLPSVKHNFNLLTCLPPSERARMLGDCWQLNRLPLHRDSLLKFLDLDLGEFTHSHIDVGMLFSTKSWSMEPLGMPSLHYNHLGSTKIWYSVPPSQWEDFQKLLKELKHEHSLEESETEEEYEERNDFNDRILDGTFKFSDIYKSYLETNQQDQDEKIHVHNIFDKGPSSNHERNTNELVLTPEVLAKNGIKLSKIPQERGTYIFKFPRTHTFNVDSGFCLSEHANFAPLSWLDNSWFKTIHNDQSISPIPRIDPIQFLMNVVLNSNDPSTIDECRKLLKDPIEKELRNRVYVQDMFISKTEIVGNRFDYISDFSLQPTGASKVVLCSDSDCINLSLKEFLNMVITSENGSREIFGSNIDSRTLQIQLHLYYEDSILRRIIDLPYSDANETNVFDAKDLDKLVNVYHANKRIDIGRAKGILSRRSGDGVIPLIDGVKRAELLRIECETILQKVAAELINPSSVIVKQGKGFNLVDLLDQSNGFCDLGTLERIKLRIDQCSIEFPEMIQFLQLFEEVDQIQLESQQAIVNQDLETLEKCFALNCSIGVRNNLIAFTIGKLSWHRVYHDVFENPYHNRFEEDPRHYSLDSMSWFLIFGTKYCGPEDSEKLNRVKSTISKTQALNVKFCELFKKQRAKSKISVQDVLSLSAVIDQEKLPLNPELIKLLKVITKSIKKAKESMIPIWNLLSVNEQLIEELKFLIKNESIKAFELFPKFNGGPLDKRILLKDVIEQKLLVKQRKACKLWLVDAARLCSKNGIDKLEHRLENCLDLTKDVTKAPGEPTSLYCFCREADNGATMIECEICKEWYHTKCIKRGSWKLPEESVFICSLCSPVTAVQDEYTNCVDFSNVTNLILESLELKLLPDRNMVSDLFTIYGKMMLFKKKMEHELFEDSGKLNTNIPLDNIKFFLRKAYGAKCNFGHMNKVLKDYCTPRDSGSIDKLIKNGHITITDEPQQIKKEQPPSSSFTDNTDNEDEKKHKVA</sequence>
<dbReference type="SUPFAM" id="SSF57903">
    <property type="entry name" value="FYVE/PHD zinc finger"/>
    <property type="match status" value="1"/>
</dbReference>
<dbReference type="InterPro" id="IPR013083">
    <property type="entry name" value="Znf_RING/FYVE/PHD"/>
</dbReference>
<dbReference type="Gene3D" id="1.10.150.60">
    <property type="entry name" value="ARID DNA-binding domain"/>
    <property type="match status" value="1"/>
</dbReference>
<dbReference type="Pfam" id="PF00628">
    <property type="entry name" value="PHD"/>
    <property type="match status" value="1"/>
</dbReference>
<evidence type="ECO:0000259" key="10">
    <source>
        <dbReference type="PROSITE" id="PS51184"/>
    </source>
</evidence>
<accession>A0A1Q3AFZ2</accession>
<evidence type="ECO:0000313" key="11">
    <source>
        <dbReference type="EMBL" id="GAV54570.1"/>
    </source>
</evidence>
<dbReference type="Gene3D" id="2.60.120.650">
    <property type="entry name" value="Cupin"/>
    <property type="match status" value="1"/>
</dbReference>
<dbReference type="SUPFAM" id="SSF46774">
    <property type="entry name" value="ARID-like"/>
    <property type="match status" value="1"/>
</dbReference>
<organism evidence="11 12">
    <name type="scientific">Zygosaccharomyces rouxii</name>
    <dbReference type="NCBI Taxonomy" id="4956"/>
    <lineage>
        <taxon>Eukaryota</taxon>
        <taxon>Fungi</taxon>
        <taxon>Dikarya</taxon>
        <taxon>Ascomycota</taxon>
        <taxon>Saccharomycotina</taxon>
        <taxon>Saccharomycetes</taxon>
        <taxon>Saccharomycetales</taxon>
        <taxon>Saccharomycetaceae</taxon>
        <taxon>Zygosaccharomyces</taxon>
    </lineage>
</organism>
<dbReference type="Pfam" id="PF02373">
    <property type="entry name" value="JmjC"/>
    <property type="match status" value="1"/>
</dbReference>
<dbReference type="PANTHER" id="PTHR10694">
    <property type="entry name" value="LYSINE-SPECIFIC DEMETHYLASE"/>
    <property type="match status" value="1"/>
</dbReference>
<gene>
    <name evidence="11" type="ORF">ZYGR_0AN00380</name>
</gene>
<dbReference type="GO" id="GO:0010468">
    <property type="term" value="P:regulation of gene expression"/>
    <property type="evidence" value="ECO:0007669"/>
    <property type="project" value="TreeGrafter"/>
</dbReference>
<dbReference type="InterPro" id="IPR001606">
    <property type="entry name" value="ARID_dom"/>
</dbReference>
<dbReference type="GO" id="GO:0005634">
    <property type="term" value="C:nucleus"/>
    <property type="evidence" value="ECO:0007669"/>
    <property type="project" value="UniProtKB-SubCell"/>
</dbReference>
<dbReference type="PANTHER" id="PTHR10694:SF113">
    <property type="entry name" value="PROTEIN JUMONJI"/>
    <property type="match status" value="1"/>
</dbReference>
<dbReference type="SMART" id="SM00501">
    <property type="entry name" value="BRIGHT"/>
    <property type="match status" value="1"/>
</dbReference>